<reference evidence="4 5" key="1">
    <citation type="submission" date="2019-04" db="EMBL/GenBank/DDBJ databases">
        <title>Comparative genomics and transcriptomics to analyze fruiting body development in filamentous ascomycetes.</title>
        <authorList>
            <consortium name="DOE Joint Genome Institute"/>
            <person name="Lutkenhaus R."/>
            <person name="Traeger S."/>
            <person name="Breuer J."/>
            <person name="Kuo A."/>
            <person name="Lipzen A."/>
            <person name="Pangilinan J."/>
            <person name="Dilworth D."/>
            <person name="Sandor L."/>
            <person name="Poggeler S."/>
            <person name="Barry K."/>
            <person name="Grigoriev I.V."/>
            <person name="Nowrousian M."/>
        </authorList>
    </citation>
    <scope>NUCLEOTIDE SEQUENCE [LARGE SCALE GENOMIC DNA]</scope>
    <source>
        <strain evidence="4 5">CBS 389.68</strain>
    </source>
</reference>
<dbReference type="OrthoDB" id="539213at2759"/>
<dbReference type="PANTHER" id="PTHR24198:SF165">
    <property type="entry name" value="ANKYRIN REPEAT-CONTAINING PROTEIN-RELATED"/>
    <property type="match status" value="1"/>
</dbReference>
<dbReference type="Pfam" id="PF12796">
    <property type="entry name" value="Ank_2"/>
    <property type="match status" value="2"/>
</dbReference>
<dbReference type="SUPFAM" id="SSF48403">
    <property type="entry name" value="Ankyrin repeat"/>
    <property type="match status" value="1"/>
</dbReference>
<proteinExistence type="predicted"/>
<accession>A0A4S2N2P0</accession>
<dbReference type="STRING" id="341454.A0A4S2N2P0"/>
<evidence type="ECO:0000256" key="1">
    <source>
        <dbReference type="ARBA" id="ARBA00022737"/>
    </source>
</evidence>
<keyword evidence="5" id="KW-1185">Reference proteome</keyword>
<keyword evidence="2 3" id="KW-0040">ANK repeat</keyword>
<dbReference type="Gene3D" id="1.25.40.20">
    <property type="entry name" value="Ankyrin repeat-containing domain"/>
    <property type="match status" value="2"/>
</dbReference>
<dbReference type="InParanoid" id="A0A4S2N2P0"/>
<dbReference type="PRINTS" id="PR01415">
    <property type="entry name" value="ANKYRIN"/>
</dbReference>
<dbReference type="PROSITE" id="PS50297">
    <property type="entry name" value="ANK_REP_REGION"/>
    <property type="match status" value="3"/>
</dbReference>
<keyword evidence="1" id="KW-0677">Repeat</keyword>
<name>A0A4S2N2P0_9PEZI</name>
<dbReference type="PROSITE" id="PS50088">
    <property type="entry name" value="ANK_REPEAT"/>
    <property type="match status" value="3"/>
</dbReference>
<dbReference type="InterPro" id="IPR002110">
    <property type="entry name" value="Ankyrin_rpt"/>
</dbReference>
<dbReference type="PANTHER" id="PTHR24198">
    <property type="entry name" value="ANKYRIN REPEAT AND PROTEIN KINASE DOMAIN-CONTAINING PROTEIN"/>
    <property type="match status" value="1"/>
</dbReference>
<dbReference type="AlphaFoldDB" id="A0A4S2N2P0"/>
<evidence type="ECO:0000256" key="3">
    <source>
        <dbReference type="PROSITE-ProRule" id="PRU00023"/>
    </source>
</evidence>
<dbReference type="SMART" id="SM00248">
    <property type="entry name" value="ANK"/>
    <property type="match status" value="6"/>
</dbReference>
<dbReference type="InterPro" id="IPR036770">
    <property type="entry name" value="Ankyrin_rpt-contain_sf"/>
</dbReference>
<dbReference type="EMBL" id="ML220114">
    <property type="protein sequence ID" value="TGZ83400.1"/>
    <property type="molecule type" value="Genomic_DNA"/>
</dbReference>
<evidence type="ECO:0000313" key="4">
    <source>
        <dbReference type="EMBL" id="TGZ83400.1"/>
    </source>
</evidence>
<protein>
    <submittedName>
        <fullName evidence="4">Ankyrin</fullName>
    </submittedName>
</protein>
<feature type="repeat" description="ANK" evidence="3">
    <location>
        <begin position="140"/>
        <end position="172"/>
    </location>
</feature>
<dbReference type="Proteomes" id="UP000298138">
    <property type="component" value="Unassembled WGS sequence"/>
</dbReference>
<evidence type="ECO:0000313" key="5">
    <source>
        <dbReference type="Proteomes" id="UP000298138"/>
    </source>
</evidence>
<sequence>MSNDSVTIHEACRNGQLAIVESLLSTNPKLANELDSDDRLPIHWACSFNHLDIATLLTQQPKFDVDVQDGMGWTPLMIACSVKEGEKLVELLLSRGADVNAKNNSLQTALHFIASKNNIHVARLLLDAPHKASARVRDKRGQYPLHRAAAVGATVICGLLLDHNSPINASDNDGLTALHHAIAEGHGDTAMLLLRRGAESDKKDADGRLPIEGAPDRKVGTYILSQAKEEGIEVAMPE</sequence>
<feature type="repeat" description="ANK" evidence="3">
    <location>
        <begin position="71"/>
        <end position="104"/>
    </location>
</feature>
<gene>
    <name evidence="4" type="ORF">EX30DRAFT_339581</name>
</gene>
<feature type="repeat" description="ANK" evidence="3">
    <location>
        <begin position="173"/>
        <end position="205"/>
    </location>
</feature>
<organism evidence="4 5">
    <name type="scientific">Ascodesmis nigricans</name>
    <dbReference type="NCBI Taxonomy" id="341454"/>
    <lineage>
        <taxon>Eukaryota</taxon>
        <taxon>Fungi</taxon>
        <taxon>Dikarya</taxon>
        <taxon>Ascomycota</taxon>
        <taxon>Pezizomycotina</taxon>
        <taxon>Pezizomycetes</taxon>
        <taxon>Pezizales</taxon>
        <taxon>Ascodesmidaceae</taxon>
        <taxon>Ascodesmis</taxon>
    </lineage>
</organism>
<dbReference type="FunCoup" id="A0A4S2N2P0">
    <property type="interactions" value="171"/>
</dbReference>
<evidence type="ECO:0000256" key="2">
    <source>
        <dbReference type="ARBA" id="ARBA00023043"/>
    </source>
</evidence>